<name>F0QST6_VULM7</name>
<dbReference type="InterPro" id="IPR011701">
    <property type="entry name" value="MFS"/>
</dbReference>
<dbReference type="eggNOG" id="arCOG00130">
    <property type="taxonomic scope" value="Archaea"/>
</dbReference>
<dbReference type="KEGG" id="vmo:VMUT_0141"/>
<dbReference type="GeneID" id="10290003"/>
<evidence type="ECO:0000256" key="4">
    <source>
        <dbReference type="ARBA" id="ARBA00023136"/>
    </source>
</evidence>
<organism evidence="7 8">
    <name type="scientific">Vulcanisaeta moutnovskia (strain 768-28)</name>
    <dbReference type="NCBI Taxonomy" id="985053"/>
    <lineage>
        <taxon>Archaea</taxon>
        <taxon>Thermoproteota</taxon>
        <taxon>Thermoprotei</taxon>
        <taxon>Thermoproteales</taxon>
        <taxon>Thermoproteaceae</taxon>
        <taxon>Vulcanisaeta</taxon>
    </lineage>
</organism>
<evidence type="ECO:0000256" key="1">
    <source>
        <dbReference type="ARBA" id="ARBA00004141"/>
    </source>
</evidence>
<dbReference type="PROSITE" id="PS50850">
    <property type="entry name" value="MFS"/>
    <property type="match status" value="1"/>
</dbReference>
<protein>
    <submittedName>
        <fullName evidence="7">Permease (Major facilitator superfamily)</fullName>
    </submittedName>
</protein>
<dbReference type="InterPro" id="IPR050382">
    <property type="entry name" value="MFS_Na/Anion_cotransporter"/>
</dbReference>
<feature type="transmembrane region" description="Helical" evidence="5">
    <location>
        <begin position="180"/>
        <end position="203"/>
    </location>
</feature>
<feature type="transmembrane region" description="Helical" evidence="5">
    <location>
        <begin position="351"/>
        <end position="374"/>
    </location>
</feature>
<feature type="transmembrane region" description="Helical" evidence="5">
    <location>
        <begin position="291"/>
        <end position="314"/>
    </location>
</feature>
<evidence type="ECO:0000256" key="3">
    <source>
        <dbReference type="ARBA" id="ARBA00022989"/>
    </source>
</evidence>
<feature type="transmembrane region" description="Helical" evidence="5">
    <location>
        <begin position="242"/>
        <end position="271"/>
    </location>
</feature>
<dbReference type="GO" id="GO:0016020">
    <property type="term" value="C:membrane"/>
    <property type="evidence" value="ECO:0007669"/>
    <property type="project" value="UniProtKB-SubCell"/>
</dbReference>
<dbReference type="GO" id="GO:0022857">
    <property type="term" value="F:transmembrane transporter activity"/>
    <property type="evidence" value="ECO:0007669"/>
    <property type="project" value="InterPro"/>
</dbReference>
<dbReference type="STRING" id="985053.VMUT_0141"/>
<dbReference type="SUPFAM" id="SSF103473">
    <property type="entry name" value="MFS general substrate transporter"/>
    <property type="match status" value="1"/>
</dbReference>
<accession>F0QST6</accession>
<dbReference type="Pfam" id="PF07690">
    <property type="entry name" value="MFS_1"/>
    <property type="match status" value="1"/>
</dbReference>
<evidence type="ECO:0000259" key="6">
    <source>
        <dbReference type="PROSITE" id="PS50850"/>
    </source>
</evidence>
<keyword evidence="2 5" id="KW-0812">Transmembrane</keyword>
<feature type="transmembrane region" description="Helical" evidence="5">
    <location>
        <begin position="386"/>
        <end position="411"/>
    </location>
</feature>
<dbReference type="PANTHER" id="PTHR11662:SF399">
    <property type="entry name" value="FI19708P1-RELATED"/>
    <property type="match status" value="1"/>
</dbReference>
<feature type="transmembrane region" description="Helical" evidence="5">
    <location>
        <begin position="417"/>
        <end position="437"/>
    </location>
</feature>
<dbReference type="RefSeq" id="WP_013603521.1">
    <property type="nucleotide sequence ID" value="NC_015151.1"/>
</dbReference>
<dbReference type="Gene3D" id="1.20.1250.20">
    <property type="entry name" value="MFS general substrate transporter like domains"/>
    <property type="match status" value="2"/>
</dbReference>
<dbReference type="InterPro" id="IPR036259">
    <property type="entry name" value="MFS_trans_sf"/>
</dbReference>
<keyword evidence="8" id="KW-1185">Reference proteome</keyword>
<dbReference type="PANTHER" id="PTHR11662">
    <property type="entry name" value="SOLUTE CARRIER FAMILY 17"/>
    <property type="match status" value="1"/>
</dbReference>
<comment type="subcellular location">
    <subcellularLocation>
        <location evidence="1">Membrane</location>
        <topology evidence="1">Multi-pass membrane protein</topology>
    </subcellularLocation>
</comment>
<dbReference type="EMBL" id="CP002529">
    <property type="protein sequence ID" value="ADY00357.1"/>
    <property type="molecule type" value="Genomic_DNA"/>
</dbReference>
<evidence type="ECO:0000256" key="2">
    <source>
        <dbReference type="ARBA" id="ARBA00022692"/>
    </source>
</evidence>
<evidence type="ECO:0000256" key="5">
    <source>
        <dbReference type="SAM" id="Phobius"/>
    </source>
</evidence>
<dbReference type="AlphaFoldDB" id="F0QST6"/>
<sequence>MTESKEQKQAIKRSNVRWLLVALMFIAITFNYADREIWVLTEPAFSVSFGWSKSGAPLSHYALMNISLILFIWSLAYAIFNFPGGWITDKLGIRKAMATFFGLWSAFTALTASTFNFISMAVVRGLMGASEGPVWPINSKVSKNWASIRDPSKAFTWAGSGQALGPIIGLAGGAALYALWGWRGVFLFFGILGILLAIAWYALSRDKPEEHPWVNKAELDYIREGKAMATEPTLRSSDTWKIALRIVFTTQAGIGVLLTFISFGYILYTFLYWLPPLMYGEFAHSVTASGYYSAAIDMALFIGFIASGPFNDWLVSRYGKVMGRRLGSIVPMSLMIAAVALSYFTGTAHELLPTALLLATAAGLMNLTVGSYAVNGFDIAPPGVTATVYGIYNGILNLMGAFNSIIIGYLFIKYGPFVGFTSAVFFMVLFLAGYLVFIRESTWKRAVDYGYKLVQTAINRA</sequence>
<proteinExistence type="predicted"/>
<feature type="transmembrane region" description="Helical" evidence="5">
    <location>
        <begin position="101"/>
        <end position="123"/>
    </location>
</feature>
<dbReference type="OrthoDB" id="29061at2157"/>
<dbReference type="Proteomes" id="UP000007485">
    <property type="component" value="Chromosome"/>
</dbReference>
<keyword evidence="3 5" id="KW-1133">Transmembrane helix</keyword>
<evidence type="ECO:0000313" key="7">
    <source>
        <dbReference type="EMBL" id="ADY00357.1"/>
    </source>
</evidence>
<feature type="domain" description="Major facilitator superfamily (MFS) profile" evidence="6">
    <location>
        <begin position="20"/>
        <end position="442"/>
    </location>
</feature>
<keyword evidence="4 5" id="KW-0472">Membrane</keyword>
<dbReference type="InterPro" id="IPR020846">
    <property type="entry name" value="MFS_dom"/>
</dbReference>
<reference evidence="7 8" key="1">
    <citation type="journal article" date="2011" name="J. Bacteriol.">
        <title>Complete genome sequence of 'Vulcanisaeta moutnovskia' strain 768-28, a novel member of the hyperthermophilic crenarchaeal genus vulcanisaeta.</title>
        <authorList>
            <person name="Gumerov V.M."/>
            <person name="Mardanov A.V."/>
            <person name="Beletsky A.V."/>
            <person name="Prokofeva M.I."/>
            <person name="Bonch-Osmolovskaya E.A."/>
            <person name="Ravin N.V."/>
            <person name="Skryabin K.G."/>
        </authorList>
    </citation>
    <scope>NUCLEOTIDE SEQUENCE [LARGE SCALE GENOMIC DNA]</scope>
    <source>
        <strain evidence="7 8">768-28</strain>
    </source>
</reference>
<dbReference type="HOGENOM" id="CLU_001265_5_1_2"/>
<feature type="transmembrane region" description="Helical" evidence="5">
    <location>
        <begin position="16"/>
        <end position="33"/>
    </location>
</feature>
<evidence type="ECO:0000313" key="8">
    <source>
        <dbReference type="Proteomes" id="UP000007485"/>
    </source>
</evidence>
<feature type="transmembrane region" description="Helical" evidence="5">
    <location>
        <begin position="58"/>
        <end position="80"/>
    </location>
</feature>
<feature type="transmembrane region" description="Helical" evidence="5">
    <location>
        <begin position="326"/>
        <end position="345"/>
    </location>
</feature>
<gene>
    <name evidence="7" type="ordered locus">VMUT_0141</name>
</gene>